<feature type="compositionally biased region" description="Basic and acidic residues" evidence="13">
    <location>
        <begin position="474"/>
        <end position="488"/>
    </location>
</feature>
<feature type="compositionally biased region" description="Basic residues" evidence="13">
    <location>
        <begin position="315"/>
        <end position="327"/>
    </location>
</feature>
<comment type="subunit">
    <text evidence="11">Interacts with U1, U2, U4, U5 and U6 snRNAs.</text>
</comment>
<dbReference type="InterPro" id="IPR006941">
    <property type="entry name" value="RNase_CAF1"/>
</dbReference>
<evidence type="ECO:0000256" key="2">
    <source>
        <dbReference type="ARBA" id="ARBA00004604"/>
    </source>
</evidence>
<proteinExistence type="inferred from homology"/>
<keyword evidence="5" id="KW-0479">Metal-binding</keyword>
<evidence type="ECO:0000256" key="3">
    <source>
        <dbReference type="ARBA" id="ARBA00008372"/>
    </source>
</evidence>
<gene>
    <name evidence="14" type="ORF">HOLleu_14661</name>
</gene>
<evidence type="ECO:0000256" key="1">
    <source>
        <dbReference type="ARBA" id="ARBA00004324"/>
    </source>
</evidence>
<dbReference type="Gene3D" id="3.30.420.10">
    <property type="entry name" value="Ribonuclease H-like superfamily/Ribonuclease H"/>
    <property type="match status" value="2"/>
</dbReference>
<dbReference type="InterPro" id="IPR051181">
    <property type="entry name" value="CAF1_poly(A)_ribonucleases"/>
</dbReference>
<comment type="caution">
    <text evidence="14">The sequence shown here is derived from an EMBL/GenBank/DDBJ whole genome shotgun (WGS) entry which is preliminary data.</text>
</comment>
<feature type="region of interest" description="Disordered" evidence="13">
    <location>
        <begin position="469"/>
        <end position="488"/>
    </location>
</feature>
<feature type="compositionally biased region" description="Acidic residues" evidence="13">
    <location>
        <begin position="332"/>
        <end position="348"/>
    </location>
</feature>
<evidence type="ECO:0000256" key="4">
    <source>
        <dbReference type="ARBA" id="ARBA00022553"/>
    </source>
</evidence>
<dbReference type="Pfam" id="PF04857">
    <property type="entry name" value="CAF1"/>
    <property type="match status" value="2"/>
</dbReference>
<dbReference type="PANTHER" id="PTHR15092:SF37">
    <property type="entry name" value="TARGET OF EGR1 PROTEIN 1"/>
    <property type="match status" value="1"/>
</dbReference>
<dbReference type="AlphaFoldDB" id="A0A9Q1C8Y0"/>
<evidence type="ECO:0000256" key="13">
    <source>
        <dbReference type="SAM" id="MobiDB-lite"/>
    </source>
</evidence>
<dbReference type="GO" id="GO:0005730">
    <property type="term" value="C:nucleolus"/>
    <property type="evidence" value="ECO:0007669"/>
    <property type="project" value="UniProtKB-SubCell"/>
</dbReference>
<dbReference type="EMBL" id="JAIZAY010000006">
    <property type="protein sequence ID" value="KAJ8040388.1"/>
    <property type="molecule type" value="Genomic_DNA"/>
</dbReference>
<keyword evidence="4" id="KW-0597">Phosphoprotein</keyword>
<evidence type="ECO:0000256" key="10">
    <source>
        <dbReference type="ARBA" id="ARBA00057484"/>
    </source>
</evidence>
<comment type="similarity">
    <text evidence="3">Belongs to the CAF1 family.</text>
</comment>
<dbReference type="GO" id="GO:0016607">
    <property type="term" value="C:nuclear speck"/>
    <property type="evidence" value="ECO:0007669"/>
    <property type="project" value="UniProtKB-SubCell"/>
</dbReference>
<comment type="subcellular location">
    <subcellularLocation>
        <location evidence="1">Nucleus speckle</location>
    </subcellularLocation>
    <subcellularLocation>
        <location evidence="2">Nucleus</location>
        <location evidence="2">Nucleolus</location>
    </subcellularLocation>
</comment>
<feature type="region of interest" description="Disordered" evidence="13">
    <location>
        <begin position="311"/>
        <end position="350"/>
    </location>
</feature>
<keyword evidence="6" id="KW-0863">Zinc-finger</keyword>
<dbReference type="GO" id="GO:0017069">
    <property type="term" value="F:snRNA binding"/>
    <property type="evidence" value="ECO:0007669"/>
    <property type="project" value="TreeGrafter"/>
</dbReference>
<dbReference type="SUPFAM" id="SSF53098">
    <property type="entry name" value="Ribonuclease H-like"/>
    <property type="match status" value="1"/>
</dbReference>
<keyword evidence="9" id="KW-0539">Nucleus</keyword>
<keyword evidence="7" id="KW-0862">Zinc</keyword>
<evidence type="ECO:0000256" key="5">
    <source>
        <dbReference type="ARBA" id="ARBA00022723"/>
    </source>
</evidence>
<sequence>MTRFLSVPVVDINRDNFKQFWPSVVFACKTASFIALDAELSGLGPRKQLVAKNLPERYKAICDVAKTRAVLSLGVSCYQYKPPLPDQAVRKKANFAVQTYNITTLCNEDYMVEPAALQFLVEHGFDFNKQYSKGVTYHPGQDKDNDGTEISIRNLFGEILMSGTPVVVHNGLVDMTFLYHHFYTTLPPSYSQFVGDLSEMYQGGIFDTKYLAEFVVRMPSSYLEYVFRKCQRDNLKSEEEGGKFFTLTFQEYLEGSFVEYHPCFLPERKISDPSSEKKICQLYWAHGFCNQATCDGTHNLDIILDADLEQEEQKKRRRRRKRKRKKRGQSEMVDESEGDTEMLEETEQDISVASPEKISIEKEELSGEGRNVEGSIICKDNGIDEAIKESKREQINGKLPRQHGSHRAGFDAFMTGFAMACVISKRGHFPSNEQTEKKHLAMFGLNGEANKLFLSGKNIPMLVTKSSFAKPSQAHKEKMKRLMEQHSR</sequence>
<evidence type="ECO:0000256" key="7">
    <source>
        <dbReference type="ARBA" id="ARBA00022833"/>
    </source>
</evidence>
<accession>A0A9Q1C8Y0</accession>
<dbReference type="OrthoDB" id="414075at2759"/>
<protein>
    <recommendedName>
        <fullName evidence="12">Target of EGR1 protein 1</fullName>
    </recommendedName>
</protein>
<dbReference type="PANTHER" id="PTHR15092">
    <property type="entry name" value="POLY A -SPECIFIC RIBONUCLEASE/TARGET OF EGR1, MEMBER 1"/>
    <property type="match status" value="1"/>
</dbReference>
<dbReference type="InterPro" id="IPR036397">
    <property type="entry name" value="RNaseH_sf"/>
</dbReference>
<evidence type="ECO:0000256" key="8">
    <source>
        <dbReference type="ARBA" id="ARBA00022990"/>
    </source>
</evidence>
<evidence type="ECO:0000256" key="9">
    <source>
        <dbReference type="ARBA" id="ARBA00023242"/>
    </source>
</evidence>
<dbReference type="GO" id="GO:0008270">
    <property type="term" value="F:zinc ion binding"/>
    <property type="evidence" value="ECO:0007669"/>
    <property type="project" value="UniProtKB-KW"/>
</dbReference>
<evidence type="ECO:0000256" key="12">
    <source>
        <dbReference type="ARBA" id="ARBA00071349"/>
    </source>
</evidence>
<dbReference type="Proteomes" id="UP001152320">
    <property type="component" value="Chromosome 6"/>
</dbReference>
<comment type="function">
    <text evidence="10">Inhibits cell growth rate and cell cycle. Induces CDKN1A expression as well as TGF-beta expression. Mediates the inhibitory growth effect of EGR1. Involved in the maturation of snRNAs and snRNA 3'-tail processing.</text>
</comment>
<dbReference type="GO" id="GO:0015030">
    <property type="term" value="C:Cajal body"/>
    <property type="evidence" value="ECO:0007669"/>
    <property type="project" value="TreeGrafter"/>
</dbReference>
<dbReference type="InterPro" id="IPR012337">
    <property type="entry name" value="RNaseH-like_sf"/>
</dbReference>
<evidence type="ECO:0000313" key="14">
    <source>
        <dbReference type="EMBL" id="KAJ8040388.1"/>
    </source>
</evidence>
<reference evidence="14" key="1">
    <citation type="submission" date="2021-10" db="EMBL/GenBank/DDBJ databases">
        <title>Tropical sea cucumber genome reveals ecological adaptation and Cuvierian tubules defense mechanism.</title>
        <authorList>
            <person name="Chen T."/>
        </authorList>
    </citation>
    <scope>NUCLEOTIDE SEQUENCE</scope>
    <source>
        <strain evidence="14">Nanhai2018</strain>
        <tissue evidence="14">Muscle</tissue>
    </source>
</reference>
<dbReference type="GO" id="GO:0034472">
    <property type="term" value="P:snRNA 3'-end processing"/>
    <property type="evidence" value="ECO:0007669"/>
    <property type="project" value="TreeGrafter"/>
</dbReference>
<evidence type="ECO:0000256" key="11">
    <source>
        <dbReference type="ARBA" id="ARBA00062362"/>
    </source>
</evidence>
<evidence type="ECO:0000256" key="6">
    <source>
        <dbReference type="ARBA" id="ARBA00022771"/>
    </source>
</evidence>
<dbReference type="FunFam" id="3.30.420.10:FF:000039">
    <property type="entry name" value="Target of EGR1 protein 1"/>
    <property type="match status" value="1"/>
</dbReference>
<name>A0A9Q1C8Y0_HOLLE</name>
<keyword evidence="8" id="KW-0007">Acetylation</keyword>
<evidence type="ECO:0000313" key="15">
    <source>
        <dbReference type="Proteomes" id="UP001152320"/>
    </source>
</evidence>
<organism evidence="14 15">
    <name type="scientific">Holothuria leucospilota</name>
    <name type="common">Black long sea cucumber</name>
    <name type="synonym">Mertensiothuria leucospilota</name>
    <dbReference type="NCBI Taxonomy" id="206669"/>
    <lineage>
        <taxon>Eukaryota</taxon>
        <taxon>Metazoa</taxon>
        <taxon>Echinodermata</taxon>
        <taxon>Eleutherozoa</taxon>
        <taxon>Echinozoa</taxon>
        <taxon>Holothuroidea</taxon>
        <taxon>Aspidochirotacea</taxon>
        <taxon>Aspidochirotida</taxon>
        <taxon>Holothuriidae</taxon>
        <taxon>Holothuria</taxon>
    </lineage>
</organism>
<keyword evidence="15" id="KW-1185">Reference proteome</keyword>
<dbReference type="GO" id="GO:0000175">
    <property type="term" value="F:3'-5'-RNA exonuclease activity"/>
    <property type="evidence" value="ECO:0007669"/>
    <property type="project" value="TreeGrafter"/>
</dbReference>